<feature type="chain" id="PRO_5006831731" description="Peptidase M28 domain-containing protein" evidence="1">
    <location>
        <begin position="23"/>
        <end position="309"/>
    </location>
</feature>
<dbReference type="InterPro" id="IPR045175">
    <property type="entry name" value="M28_fam"/>
</dbReference>
<dbReference type="KEGG" id="lal:AT746_03640"/>
<dbReference type="OrthoDB" id="1521787at2"/>
<dbReference type="STRING" id="1526571.AT746_03640"/>
<accession>A0A0U2PE75</accession>
<organism evidence="3 4">
    <name type="scientific">Lacimicrobium alkaliphilum</name>
    <dbReference type="NCBI Taxonomy" id="1526571"/>
    <lineage>
        <taxon>Bacteria</taxon>
        <taxon>Pseudomonadati</taxon>
        <taxon>Pseudomonadota</taxon>
        <taxon>Gammaproteobacteria</taxon>
        <taxon>Alteromonadales</taxon>
        <taxon>Alteromonadaceae</taxon>
        <taxon>Lacimicrobium</taxon>
    </lineage>
</organism>
<dbReference type="PANTHER" id="PTHR12147">
    <property type="entry name" value="METALLOPEPTIDASE M28 FAMILY MEMBER"/>
    <property type="match status" value="1"/>
</dbReference>
<protein>
    <recommendedName>
        <fullName evidence="2">Peptidase M28 domain-containing protein</fullName>
    </recommendedName>
</protein>
<name>A0A0U2PE75_9ALTE</name>
<dbReference type="Gene3D" id="3.40.630.10">
    <property type="entry name" value="Zn peptidases"/>
    <property type="match status" value="1"/>
</dbReference>
<dbReference type="GO" id="GO:0008235">
    <property type="term" value="F:metalloexopeptidase activity"/>
    <property type="evidence" value="ECO:0007669"/>
    <property type="project" value="InterPro"/>
</dbReference>
<evidence type="ECO:0000313" key="4">
    <source>
        <dbReference type="Proteomes" id="UP000068447"/>
    </source>
</evidence>
<dbReference type="RefSeq" id="WP_062476571.1">
    <property type="nucleotide sequence ID" value="NZ_CP013650.1"/>
</dbReference>
<reference evidence="3 4" key="1">
    <citation type="submission" date="2015-12" db="EMBL/GenBank/DDBJ databases">
        <title>Complete genome of Lacimicrobium alkaliphilum KCTC 32984.</title>
        <authorList>
            <person name="Kim S.-G."/>
            <person name="Lee Y.-J."/>
        </authorList>
    </citation>
    <scope>NUCLEOTIDE SEQUENCE [LARGE SCALE GENOMIC DNA]</scope>
    <source>
        <strain evidence="3 4">YelD216</strain>
    </source>
</reference>
<dbReference type="AlphaFoldDB" id="A0A0U2PE75"/>
<sequence>MKTPLQSLFVLLCLGHNPAALATINPDRLEQHVKVLSAEAMAGRRTGTVGSELAQHYIASAFAELRITAFKDDYRHPFHFGAWLSEQQGVNLVGWVPGTERPEEYIVVSAHYDHLGSKGREIFYGADDNASGVAALLVIAENVSAAPLRHSVIFLATDAEELGLYGAKAFTEKPPVPLDRIRLNINLDMLGIGDRRNRLYVGGGRGNKTLSQAIRRAEVQEPFQLLAGYPRQPRGFGTGRRINYRNASDHGAFARHGIDFLFITTGDHAYYHTGDDRFEQLNMKLFSQATQAVWSLLKQVDDSNLSAQK</sequence>
<dbReference type="InterPro" id="IPR007484">
    <property type="entry name" value="Peptidase_M28"/>
</dbReference>
<dbReference type="Proteomes" id="UP000068447">
    <property type="component" value="Chromosome"/>
</dbReference>
<dbReference type="SUPFAM" id="SSF53187">
    <property type="entry name" value="Zn-dependent exopeptidases"/>
    <property type="match status" value="1"/>
</dbReference>
<gene>
    <name evidence="3" type="ORF">AT746_03640</name>
</gene>
<dbReference type="GO" id="GO:0006508">
    <property type="term" value="P:proteolysis"/>
    <property type="evidence" value="ECO:0007669"/>
    <property type="project" value="InterPro"/>
</dbReference>
<evidence type="ECO:0000259" key="2">
    <source>
        <dbReference type="Pfam" id="PF04389"/>
    </source>
</evidence>
<evidence type="ECO:0000256" key="1">
    <source>
        <dbReference type="SAM" id="SignalP"/>
    </source>
</evidence>
<keyword evidence="1" id="KW-0732">Signal</keyword>
<keyword evidence="4" id="KW-1185">Reference proteome</keyword>
<feature type="domain" description="Peptidase M28" evidence="2">
    <location>
        <begin position="91"/>
        <end position="295"/>
    </location>
</feature>
<proteinExistence type="predicted"/>
<feature type="signal peptide" evidence="1">
    <location>
        <begin position="1"/>
        <end position="22"/>
    </location>
</feature>
<evidence type="ECO:0000313" key="3">
    <source>
        <dbReference type="EMBL" id="ALS97453.1"/>
    </source>
</evidence>
<dbReference type="PANTHER" id="PTHR12147:SF26">
    <property type="entry name" value="PEPTIDASE M28 DOMAIN-CONTAINING PROTEIN"/>
    <property type="match status" value="1"/>
</dbReference>
<dbReference type="Pfam" id="PF04389">
    <property type="entry name" value="Peptidase_M28"/>
    <property type="match status" value="1"/>
</dbReference>
<dbReference type="EMBL" id="CP013650">
    <property type="protein sequence ID" value="ALS97453.1"/>
    <property type="molecule type" value="Genomic_DNA"/>
</dbReference>